<dbReference type="EMBL" id="LGGH01000256">
    <property type="protein sequence ID" value="KUK66091.1"/>
    <property type="molecule type" value="Genomic_DNA"/>
</dbReference>
<organism evidence="3 4">
    <name type="scientific">Mesotoga infera</name>
    <dbReference type="NCBI Taxonomy" id="1236046"/>
    <lineage>
        <taxon>Bacteria</taxon>
        <taxon>Thermotogati</taxon>
        <taxon>Thermotogota</taxon>
        <taxon>Thermotogae</taxon>
        <taxon>Kosmotogales</taxon>
        <taxon>Kosmotogaceae</taxon>
        <taxon>Mesotoga</taxon>
    </lineage>
</organism>
<dbReference type="AlphaFoldDB" id="A0A101GWR0"/>
<dbReference type="InterPro" id="IPR036188">
    <property type="entry name" value="FAD/NAD-bd_sf"/>
</dbReference>
<proteinExistence type="predicted"/>
<dbReference type="Gene3D" id="1.10.1060.10">
    <property type="entry name" value="Alpha-helical ferredoxin"/>
    <property type="match status" value="1"/>
</dbReference>
<dbReference type="PANTHER" id="PTHR42783">
    <property type="entry name" value="GLUTAMATE SYNTHASE [NADPH] SMALL CHAIN"/>
    <property type="match status" value="1"/>
</dbReference>
<dbReference type="NCBIfam" id="TIGR01316">
    <property type="entry name" value="gltA"/>
    <property type="match status" value="1"/>
</dbReference>
<sequence length="459" mass="50246">MVEKFKVRMRELAPSERVNNFEEVALGYTKEEAITEANRCLQCKHKPCVSGCPVGIDIPGFIKALREGDIEKSSRILKDANNLPAICGRVCPQEKQCELACVVSKIPGSEPVAIGRLERFVADQNISLETAMKPSVNKRVAIIGAGPAGLTAAADLAKEGFSVTVFEAFHTAGGVLVYGIPEFRLPKEIVAKEVEFVKSLGVEFRFNQIVGRTIPFEEIKNEYDALFIGIGAGAPRFMGIPGSNHNNIFSASEYLTRTNLMKAYLFPRYDTPVKIKDRVAVIGAGNVTMDAARTAKRLGAKEVHVVYRRSEEEMPARIEEYHHAVEEGIVFHWLTLPIEYIGDINNNVTGMKCVKMNLGEPDDSGRRRPIKVEGSEFVMEVDMVIEAIGQTPNAILKAGFPTVRLNKWGNIDADEASGRVEEGIYAGGDIVTGSATVIEAMGAGKRSARAIKSYLLRKG</sequence>
<dbReference type="Gene3D" id="3.50.50.60">
    <property type="entry name" value="FAD/NAD(P)-binding domain"/>
    <property type="match status" value="2"/>
</dbReference>
<evidence type="ECO:0000313" key="4">
    <source>
        <dbReference type="Proteomes" id="UP000054260"/>
    </source>
</evidence>
<protein>
    <submittedName>
        <fullName evidence="3">Glutamate synthase (NADPH), homotetrameric</fullName>
    </submittedName>
</protein>
<dbReference type="Pfam" id="PF07992">
    <property type="entry name" value="Pyr_redox_2"/>
    <property type="match status" value="1"/>
</dbReference>
<dbReference type="GO" id="GO:0016491">
    <property type="term" value="F:oxidoreductase activity"/>
    <property type="evidence" value="ECO:0007669"/>
    <property type="project" value="InterPro"/>
</dbReference>
<dbReference type="Pfam" id="PF14691">
    <property type="entry name" value="Fer4_20"/>
    <property type="match status" value="1"/>
</dbReference>
<comment type="caution">
    <text evidence="3">The sequence shown here is derived from an EMBL/GenBank/DDBJ whole genome shotgun (WGS) entry which is preliminary data.</text>
</comment>
<dbReference type="PANTHER" id="PTHR42783:SF3">
    <property type="entry name" value="GLUTAMATE SYNTHASE [NADPH] SMALL CHAIN-RELATED"/>
    <property type="match status" value="1"/>
</dbReference>
<feature type="domain" description="FAD/NAD(P)-binding" evidence="1">
    <location>
        <begin position="139"/>
        <end position="444"/>
    </location>
</feature>
<gene>
    <name evidence="3" type="ORF">XD86_1336</name>
</gene>
<accession>A0A101GWR0</accession>
<dbReference type="SUPFAM" id="SSF46548">
    <property type="entry name" value="alpha-helical ferredoxin"/>
    <property type="match status" value="1"/>
</dbReference>
<evidence type="ECO:0000313" key="3">
    <source>
        <dbReference type="EMBL" id="KUK66091.1"/>
    </source>
</evidence>
<evidence type="ECO:0000259" key="1">
    <source>
        <dbReference type="Pfam" id="PF07992"/>
    </source>
</evidence>
<name>A0A101GWR0_9BACT</name>
<dbReference type="InterPro" id="IPR028261">
    <property type="entry name" value="DPD_II"/>
</dbReference>
<reference evidence="4" key="1">
    <citation type="journal article" date="2015" name="MBio">
        <title>Genome-Resolved Metagenomic Analysis Reveals Roles for Candidate Phyla and Other Microbial Community Members in Biogeochemical Transformations in Oil Reservoirs.</title>
        <authorList>
            <person name="Hu P."/>
            <person name="Tom L."/>
            <person name="Singh A."/>
            <person name="Thomas B.C."/>
            <person name="Baker B.J."/>
            <person name="Piceno Y.M."/>
            <person name="Andersen G.L."/>
            <person name="Banfield J.F."/>
        </authorList>
    </citation>
    <scope>NUCLEOTIDE SEQUENCE [LARGE SCALE GENOMIC DNA]</scope>
</reference>
<dbReference type="PRINTS" id="PR00419">
    <property type="entry name" value="ADXRDTASE"/>
</dbReference>
<dbReference type="Proteomes" id="UP000054260">
    <property type="component" value="Unassembled WGS sequence"/>
</dbReference>
<dbReference type="InterPro" id="IPR023753">
    <property type="entry name" value="FAD/NAD-binding_dom"/>
</dbReference>
<dbReference type="PATRIC" id="fig|1236046.6.peg.322"/>
<dbReference type="GO" id="GO:0051536">
    <property type="term" value="F:iron-sulfur cluster binding"/>
    <property type="evidence" value="ECO:0007669"/>
    <property type="project" value="InterPro"/>
</dbReference>
<dbReference type="InterPro" id="IPR006004">
    <property type="entry name" value="SudA-like"/>
</dbReference>
<feature type="domain" description="Dihydroprymidine dehydrogenase" evidence="2">
    <location>
        <begin position="17"/>
        <end position="126"/>
    </location>
</feature>
<dbReference type="SUPFAM" id="SSF51971">
    <property type="entry name" value="Nucleotide-binding domain"/>
    <property type="match status" value="1"/>
</dbReference>
<dbReference type="InterPro" id="IPR009051">
    <property type="entry name" value="Helical_ferredxn"/>
</dbReference>
<evidence type="ECO:0000259" key="2">
    <source>
        <dbReference type="Pfam" id="PF14691"/>
    </source>
</evidence>